<evidence type="ECO:0000256" key="3">
    <source>
        <dbReference type="ARBA" id="ARBA00022475"/>
    </source>
</evidence>
<evidence type="ECO:0000256" key="4">
    <source>
        <dbReference type="ARBA" id="ARBA00022692"/>
    </source>
</evidence>
<name>A0A8J4DSC6_9ACTN</name>
<dbReference type="AlphaFoldDB" id="A0A8J4DSC6"/>
<evidence type="ECO:0000256" key="8">
    <source>
        <dbReference type="SAM" id="Phobius"/>
    </source>
</evidence>
<dbReference type="InterPro" id="IPR005524">
    <property type="entry name" value="DUF318"/>
</dbReference>
<evidence type="ECO:0000256" key="2">
    <source>
        <dbReference type="ARBA" id="ARBA00006386"/>
    </source>
</evidence>
<dbReference type="Pfam" id="PF03773">
    <property type="entry name" value="ArsP_1"/>
    <property type="match status" value="1"/>
</dbReference>
<dbReference type="PANTHER" id="PTHR34184:SF4">
    <property type="entry name" value="UPF0718 PROTEIN YCGR"/>
    <property type="match status" value="1"/>
</dbReference>
<feature type="transmembrane region" description="Helical" evidence="8">
    <location>
        <begin position="136"/>
        <end position="160"/>
    </location>
</feature>
<feature type="transmembrane region" description="Helical" evidence="8">
    <location>
        <begin position="289"/>
        <end position="308"/>
    </location>
</feature>
<evidence type="ECO:0000256" key="5">
    <source>
        <dbReference type="ARBA" id="ARBA00022989"/>
    </source>
</evidence>
<keyword evidence="6 8" id="KW-0472">Membrane</keyword>
<feature type="transmembrane region" description="Helical" evidence="8">
    <location>
        <begin position="166"/>
        <end position="186"/>
    </location>
</feature>
<evidence type="ECO:0000256" key="1">
    <source>
        <dbReference type="ARBA" id="ARBA00004651"/>
    </source>
</evidence>
<feature type="transmembrane region" description="Helical" evidence="8">
    <location>
        <begin position="253"/>
        <end position="277"/>
    </location>
</feature>
<feature type="transmembrane region" description="Helical" evidence="8">
    <location>
        <begin position="225"/>
        <end position="247"/>
    </location>
</feature>
<feature type="region of interest" description="Disordered" evidence="7">
    <location>
        <begin position="1"/>
        <end position="23"/>
    </location>
</feature>
<feature type="transmembrane region" description="Helical" evidence="8">
    <location>
        <begin position="106"/>
        <end position="129"/>
    </location>
</feature>
<proteinExistence type="inferred from homology"/>
<dbReference type="Proteomes" id="UP000619260">
    <property type="component" value="Unassembled WGS sequence"/>
</dbReference>
<reference evidence="9" key="1">
    <citation type="submission" date="2021-01" db="EMBL/GenBank/DDBJ databases">
        <title>Whole genome shotgun sequence of Virgisporangium aliadipatigenens NBRC 105644.</title>
        <authorList>
            <person name="Komaki H."/>
            <person name="Tamura T."/>
        </authorList>
    </citation>
    <scope>NUCLEOTIDE SEQUENCE</scope>
    <source>
        <strain evidence="9">NBRC 105644</strain>
    </source>
</reference>
<feature type="transmembrane region" description="Helical" evidence="8">
    <location>
        <begin position="58"/>
        <end position="86"/>
    </location>
</feature>
<evidence type="ECO:0000256" key="6">
    <source>
        <dbReference type="ARBA" id="ARBA00023136"/>
    </source>
</evidence>
<organism evidence="9 10">
    <name type="scientific">Virgisporangium aliadipatigenens</name>
    <dbReference type="NCBI Taxonomy" id="741659"/>
    <lineage>
        <taxon>Bacteria</taxon>
        <taxon>Bacillati</taxon>
        <taxon>Actinomycetota</taxon>
        <taxon>Actinomycetes</taxon>
        <taxon>Micromonosporales</taxon>
        <taxon>Micromonosporaceae</taxon>
        <taxon>Virgisporangium</taxon>
    </lineage>
</organism>
<comment type="caution">
    <text evidence="9">The sequence shown here is derived from an EMBL/GenBank/DDBJ whole genome shotgun (WGS) entry which is preliminary data.</text>
</comment>
<evidence type="ECO:0000256" key="7">
    <source>
        <dbReference type="SAM" id="MobiDB-lite"/>
    </source>
</evidence>
<comment type="subcellular location">
    <subcellularLocation>
        <location evidence="1">Cell membrane</location>
        <topology evidence="1">Multi-pass membrane protein</topology>
    </subcellularLocation>
</comment>
<accession>A0A8J4DSC6</accession>
<gene>
    <name evidence="9" type="ORF">Val02_39980</name>
</gene>
<feature type="transmembrane region" description="Helical" evidence="8">
    <location>
        <begin position="27"/>
        <end position="46"/>
    </location>
</feature>
<evidence type="ECO:0000313" key="9">
    <source>
        <dbReference type="EMBL" id="GIJ47112.1"/>
    </source>
</evidence>
<keyword evidence="10" id="KW-1185">Reference proteome</keyword>
<dbReference type="PANTHER" id="PTHR34184">
    <property type="entry name" value="UPF0718 PROTEIN YCGR"/>
    <property type="match status" value="1"/>
</dbReference>
<keyword evidence="3" id="KW-1003">Cell membrane</keyword>
<keyword evidence="5 8" id="KW-1133">Transmembrane helix</keyword>
<protein>
    <submittedName>
        <fullName evidence="9">Permease</fullName>
    </submittedName>
</protein>
<dbReference type="EMBL" id="BOPF01000013">
    <property type="protein sequence ID" value="GIJ47112.1"/>
    <property type="molecule type" value="Genomic_DNA"/>
</dbReference>
<dbReference type="InterPro" id="IPR052923">
    <property type="entry name" value="UPF0718"/>
</dbReference>
<feature type="transmembrane region" description="Helical" evidence="8">
    <location>
        <begin position="314"/>
        <end position="337"/>
    </location>
</feature>
<sequence>MSTTDTSVETPPPPPADGAPSRGWRPGSVEVLAAVLVLVVLFQVPISRAMSAPALQTWMTVFIAVVTQAMPFLVFGVVLSAVIAVFVPPSFFAKVLPSKPVLAVPVASAGGVVLPGCECASVPVAGALIRRGVTPAAALAFLLAAPALNPIVLTATAVAFPNNPEMVVARFLASLVVATVMGWLWLRLGRTDWMRPPARPSFEGEGRAAAFWGSVRHDTIHAGGYLVIGAMAAATLKAVVPAGWLQAVADNPVLSVIGLALLAVLLSICSEADAFVAASLSQFSLTSRLVFLVVGPMVDLKLFAMQAGTFGRSFAVRFAPATFGVAILVSVVVGVILF</sequence>
<dbReference type="RefSeq" id="WP_239153189.1">
    <property type="nucleotide sequence ID" value="NZ_BOPF01000013.1"/>
</dbReference>
<keyword evidence="4 8" id="KW-0812">Transmembrane</keyword>
<evidence type="ECO:0000313" key="10">
    <source>
        <dbReference type="Proteomes" id="UP000619260"/>
    </source>
</evidence>
<dbReference type="GO" id="GO:0005886">
    <property type="term" value="C:plasma membrane"/>
    <property type="evidence" value="ECO:0007669"/>
    <property type="project" value="UniProtKB-SubCell"/>
</dbReference>
<comment type="similarity">
    <text evidence="2">Belongs to the UPF0718 family.</text>
</comment>